<name>A0ABR1WMD7_9PEZI</name>
<feature type="compositionally biased region" description="Polar residues" evidence="1">
    <location>
        <begin position="97"/>
        <end position="109"/>
    </location>
</feature>
<dbReference type="InterPro" id="IPR025676">
    <property type="entry name" value="Clr5_dom"/>
</dbReference>
<dbReference type="PANTHER" id="PTHR38788">
    <property type="entry name" value="CLR5 DOMAIN-CONTAINING PROTEIN"/>
    <property type="match status" value="1"/>
</dbReference>
<reference evidence="3 4" key="1">
    <citation type="submission" date="2023-01" db="EMBL/GenBank/DDBJ databases">
        <title>Analysis of 21 Apiospora genomes using comparative genomics revels a genus with tremendous synthesis potential of carbohydrate active enzymes and secondary metabolites.</title>
        <authorList>
            <person name="Sorensen T."/>
        </authorList>
    </citation>
    <scope>NUCLEOTIDE SEQUENCE [LARGE SCALE GENOMIC DNA]</scope>
    <source>
        <strain evidence="3 4">CBS 114990</strain>
    </source>
</reference>
<evidence type="ECO:0000256" key="1">
    <source>
        <dbReference type="SAM" id="MobiDB-lite"/>
    </source>
</evidence>
<feature type="domain" description="Clr5" evidence="2">
    <location>
        <begin position="1"/>
        <end position="52"/>
    </location>
</feature>
<feature type="region of interest" description="Disordered" evidence="1">
    <location>
        <begin position="47"/>
        <end position="112"/>
    </location>
</feature>
<sequence>MTKDWENYKGTILALYEHQTLSQVMEIMERDYNFSASTRAYRQKLDKWGKRKYKKRKGKSDNGSEVSDADSAEEAAGSSISASPEVSRRRGDAHAYQRQQQQSASTGSYGTDAATYQAGDGSYALHHSGTDASSNNYNPAQYQSANAYGAADNNTYWANYSATATQSYSQAPPDPNAAAYGYGGVSYPTDNTAAAPFQYMDASGASYSMDNQMDYNATYPGGSWDQTQDG</sequence>
<proteinExistence type="predicted"/>
<feature type="compositionally biased region" description="Basic residues" evidence="1">
    <location>
        <begin position="49"/>
        <end position="58"/>
    </location>
</feature>
<dbReference type="PANTHER" id="PTHR38788:SF3">
    <property type="entry name" value="CLR5 DOMAIN-CONTAINING PROTEIN"/>
    <property type="match status" value="1"/>
</dbReference>
<accession>A0ABR1WMD7</accession>
<feature type="compositionally biased region" description="Basic and acidic residues" evidence="1">
    <location>
        <begin position="86"/>
        <end position="95"/>
    </location>
</feature>
<organism evidence="3 4">
    <name type="scientific">Apiospora hydei</name>
    <dbReference type="NCBI Taxonomy" id="1337664"/>
    <lineage>
        <taxon>Eukaryota</taxon>
        <taxon>Fungi</taxon>
        <taxon>Dikarya</taxon>
        <taxon>Ascomycota</taxon>
        <taxon>Pezizomycotina</taxon>
        <taxon>Sordariomycetes</taxon>
        <taxon>Xylariomycetidae</taxon>
        <taxon>Amphisphaeriales</taxon>
        <taxon>Apiosporaceae</taxon>
        <taxon>Apiospora</taxon>
    </lineage>
</organism>
<dbReference type="Pfam" id="PF14420">
    <property type="entry name" value="Clr5"/>
    <property type="match status" value="1"/>
</dbReference>
<evidence type="ECO:0000259" key="2">
    <source>
        <dbReference type="Pfam" id="PF14420"/>
    </source>
</evidence>
<dbReference type="Proteomes" id="UP001433268">
    <property type="component" value="Unassembled WGS sequence"/>
</dbReference>
<keyword evidence="4" id="KW-1185">Reference proteome</keyword>
<dbReference type="EMBL" id="JAQQWN010000005">
    <property type="protein sequence ID" value="KAK8084659.1"/>
    <property type="molecule type" value="Genomic_DNA"/>
</dbReference>
<evidence type="ECO:0000313" key="3">
    <source>
        <dbReference type="EMBL" id="KAK8084659.1"/>
    </source>
</evidence>
<comment type="caution">
    <text evidence="3">The sequence shown here is derived from an EMBL/GenBank/DDBJ whole genome shotgun (WGS) entry which is preliminary data.</text>
</comment>
<gene>
    <name evidence="3" type="ORF">PG997_005930</name>
</gene>
<feature type="compositionally biased region" description="Low complexity" evidence="1">
    <location>
        <begin position="74"/>
        <end position="83"/>
    </location>
</feature>
<evidence type="ECO:0000313" key="4">
    <source>
        <dbReference type="Proteomes" id="UP001433268"/>
    </source>
</evidence>
<dbReference type="RefSeq" id="XP_066669168.1">
    <property type="nucleotide sequence ID" value="XM_066810245.1"/>
</dbReference>
<dbReference type="GeneID" id="92043305"/>
<protein>
    <recommendedName>
        <fullName evidence="2">Clr5 domain-containing protein</fullName>
    </recommendedName>
</protein>